<dbReference type="EMBL" id="CP078075">
    <property type="protein sequence ID" value="WDM45317.1"/>
    <property type="molecule type" value="Genomic_DNA"/>
</dbReference>
<evidence type="ECO:0000313" key="1">
    <source>
        <dbReference type="EMBL" id="WDM45317.1"/>
    </source>
</evidence>
<keyword evidence="2" id="KW-1185">Reference proteome</keyword>
<proteinExistence type="predicted"/>
<reference evidence="1 2" key="1">
    <citation type="submission" date="2021-06" db="EMBL/GenBank/DDBJ databases">
        <title>Genome-based taxonomic framework of Microbacterium strains isolated from marine environment, the description of four new species and reclassification of four preexisting species.</title>
        <authorList>
            <person name="Lee S.D."/>
            <person name="Kim S.-M."/>
            <person name="Byeon Y.-S."/>
            <person name="Yang H.L."/>
            <person name="Kim I.S."/>
        </authorList>
    </citation>
    <scope>NUCLEOTIDE SEQUENCE [LARGE SCALE GENOMIC DNA]</scope>
    <source>
        <strain evidence="1 2">KACC 14465</strain>
    </source>
</reference>
<gene>
    <name evidence="1" type="ORF">KV395_19600</name>
</gene>
<accession>A0ABY7XTF5</accession>
<evidence type="ECO:0000313" key="2">
    <source>
        <dbReference type="Proteomes" id="UP001215097"/>
    </source>
</evidence>
<dbReference type="RefSeq" id="WP_282215487.1">
    <property type="nucleotide sequence ID" value="NZ_BAAAUN010000001.1"/>
</dbReference>
<name>A0ABY7XTF5_MICLT</name>
<sequence>MNLHAVLKRNASAMGANRNGWTLTVFDGEREVRSNLTYDRALPREISFTDQIRGRLIDLGYIADDFELVPDGDAYRIDNVRPLP</sequence>
<protein>
    <submittedName>
        <fullName evidence="1">Uncharacterized protein</fullName>
    </submittedName>
</protein>
<dbReference type="Proteomes" id="UP001215097">
    <property type="component" value="Chromosome"/>
</dbReference>
<organism evidence="1 2">
    <name type="scientific">Microbacterium luteolum</name>
    <name type="common">Aureobacterium luteolum</name>
    <dbReference type="NCBI Taxonomy" id="69367"/>
    <lineage>
        <taxon>Bacteria</taxon>
        <taxon>Bacillati</taxon>
        <taxon>Actinomycetota</taxon>
        <taxon>Actinomycetes</taxon>
        <taxon>Micrococcales</taxon>
        <taxon>Microbacteriaceae</taxon>
        <taxon>Microbacterium</taxon>
    </lineage>
</organism>